<sequence length="323" mass="36105">MILSAANMTVTNDKDTSSESCFEKSISLLGDPETANDGNESGEISDDSVVNDLEQRSVDRHRRRERAMEISVAWQDSLRSQTKPSSDRRARRQEIIEPKTYFDNSFYELPNDSAGNIVGDRLSPREIINRTNLVLAADGRNLVTVRDEELRALVSSAVQLLYEHDQLLESRLQLAKELRGIFEQEENVARSLLAEARVPNDLFSPLNSVGLHDMRSQVVPTAVDNVFKDITTMGTNDIGTSHILSHPYAARPPNTSVPPPNLTIPPPTSSDSCPDLTVPPPPVGTVIEDLLFLNYFQLILFMYLYFGIICIFQLCVNDVLLLF</sequence>
<evidence type="ECO:0000256" key="1">
    <source>
        <dbReference type="SAM" id="MobiDB-lite"/>
    </source>
</evidence>
<dbReference type="Proteomes" id="UP000095283">
    <property type="component" value="Unplaced"/>
</dbReference>
<keyword evidence="2" id="KW-1133">Transmembrane helix</keyword>
<keyword evidence="2" id="KW-0472">Membrane</keyword>
<name>A0A1I7WTW8_HETBA</name>
<organism evidence="3 4">
    <name type="scientific">Heterorhabditis bacteriophora</name>
    <name type="common">Entomopathogenic nematode worm</name>
    <dbReference type="NCBI Taxonomy" id="37862"/>
    <lineage>
        <taxon>Eukaryota</taxon>
        <taxon>Metazoa</taxon>
        <taxon>Ecdysozoa</taxon>
        <taxon>Nematoda</taxon>
        <taxon>Chromadorea</taxon>
        <taxon>Rhabditida</taxon>
        <taxon>Rhabditina</taxon>
        <taxon>Rhabditomorpha</taxon>
        <taxon>Strongyloidea</taxon>
        <taxon>Heterorhabditidae</taxon>
        <taxon>Heterorhabditis</taxon>
    </lineage>
</organism>
<dbReference type="WBParaSite" id="Hba_08579">
    <property type="protein sequence ID" value="Hba_08579"/>
    <property type="gene ID" value="Hba_08579"/>
</dbReference>
<evidence type="ECO:0000256" key="2">
    <source>
        <dbReference type="SAM" id="Phobius"/>
    </source>
</evidence>
<keyword evidence="3" id="KW-1185">Reference proteome</keyword>
<proteinExistence type="predicted"/>
<dbReference type="AlphaFoldDB" id="A0A1I7WTW8"/>
<reference evidence="4" key="1">
    <citation type="submission" date="2016-11" db="UniProtKB">
        <authorList>
            <consortium name="WormBaseParasite"/>
        </authorList>
    </citation>
    <scope>IDENTIFICATION</scope>
</reference>
<evidence type="ECO:0000313" key="4">
    <source>
        <dbReference type="WBParaSite" id="Hba_08579"/>
    </source>
</evidence>
<accession>A0A1I7WTW8</accession>
<keyword evidence="2" id="KW-0812">Transmembrane</keyword>
<feature type="transmembrane region" description="Helical" evidence="2">
    <location>
        <begin position="295"/>
        <end position="316"/>
    </location>
</feature>
<feature type="compositionally biased region" description="Basic and acidic residues" evidence="1">
    <location>
        <begin position="85"/>
        <end position="94"/>
    </location>
</feature>
<evidence type="ECO:0000313" key="3">
    <source>
        <dbReference type="Proteomes" id="UP000095283"/>
    </source>
</evidence>
<feature type="region of interest" description="Disordered" evidence="1">
    <location>
        <begin position="29"/>
        <end position="64"/>
    </location>
</feature>
<protein>
    <submittedName>
        <fullName evidence="4">Uncharacterized protein</fullName>
    </submittedName>
</protein>
<feature type="region of interest" description="Disordered" evidence="1">
    <location>
        <begin position="75"/>
        <end position="94"/>
    </location>
</feature>